<comment type="caution">
    <text evidence="1">The sequence shown here is derived from an EMBL/GenBank/DDBJ whole genome shotgun (WGS) entry which is preliminary data.</text>
</comment>
<reference evidence="2" key="1">
    <citation type="journal article" date="2023" name="Front. Plant Sci.">
        <title>Chromosomal-level genome assembly of Melastoma candidum provides insights into trichome evolution.</title>
        <authorList>
            <person name="Zhong Y."/>
            <person name="Wu W."/>
            <person name="Sun C."/>
            <person name="Zou P."/>
            <person name="Liu Y."/>
            <person name="Dai S."/>
            <person name="Zhou R."/>
        </authorList>
    </citation>
    <scope>NUCLEOTIDE SEQUENCE [LARGE SCALE GENOMIC DNA]</scope>
</reference>
<protein>
    <submittedName>
        <fullName evidence="1">Uncharacterized protein</fullName>
    </submittedName>
</protein>
<dbReference type="Proteomes" id="UP001057402">
    <property type="component" value="Chromosome 11"/>
</dbReference>
<sequence length="231" mass="25854">MLCRLSLSDVQIGLLFFYTGFWGFLPMFNAISAFSQERSMLDKERSSGMYRLSSYFLARIVGDLPMELILPTIFLTITYWMSGMRPDLASFLRALFTLLYSVLVAQGLGLAIGAIIMDLLSATTLGSVVMLCFMLAGGFYVQKVPQFISWIRYFSISHYTYKLLLGSQFDQHSTYPCKTNPTGWCLVGEYPAVHKVGLDGYAVAAIALGVMLIGYRLIAYLALMRIGVTKR</sequence>
<organism evidence="1 2">
    <name type="scientific">Melastoma candidum</name>
    <dbReference type="NCBI Taxonomy" id="119954"/>
    <lineage>
        <taxon>Eukaryota</taxon>
        <taxon>Viridiplantae</taxon>
        <taxon>Streptophyta</taxon>
        <taxon>Embryophyta</taxon>
        <taxon>Tracheophyta</taxon>
        <taxon>Spermatophyta</taxon>
        <taxon>Magnoliopsida</taxon>
        <taxon>eudicotyledons</taxon>
        <taxon>Gunneridae</taxon>
        <taxon>Pentapetalae</taxon>
        <taxon>rosids</taxon>
        <taxon>malvids</taxon>
        <taxon>Myrtales</taxon>
        <taxon>Melastomataceae</taxon>
        <taxon>Melastomatoideae</taxon>
        <taxon>Melastomateae</taxon>
        <taxon>Melastoma</taxon>
    </lineage>
</organism>
<proteinExistence type="predicted"/>
<keyword evidence="2" id="KW-1185">Reference proteome</keyword>
<evidence type="ECO:0000313" key="1">
    <source>
        <dbReference type="EMBL" id="KAI4313027.1"/>
    </source>
</evidence>
<name>A0ACB9LPG3_9MYRT</name>
<gene>
    <name evidence="1" type="ORF">MLD38_037806</name>
</gene>
<accession>A0ACB9LPG3</accession>
<evidence type="ECO:0000313" key="2">
    <source>
        <dbReference type="Proteomes" id="UP001057402"/>
    </source>
</evidence>
<dbReference type="EMBL" id="CM042890">
    <property type="protein sequence ID" value="KAI4313027.1"/>
    <property type="molecule type" value="Genomic_DNA"/>
</dbReference>